<dbReference type="InterPro" id="IPR045138">
    <property type="entry name" value="MeCP2/MBD4"/>
</dbReference>
<dbReference type="AlphaFoldDB" id="A0AAD5H180"/>
<dbReference type="Proteomes" id="UP001205105">
    <property type="component" value="Unassembled WGS sequence"/>
</dbReference>
<proteinExistence type="predicted"/>
<dbReference type="GO" id="GO:0005634">
    <property type="term" value="C:nucleus"/>
    <property type="evidence" value="ECO:0007669"/>
    <property type="project" value="UniProtKB-SubCell"/>
</dbReference>
<dbReference type="EMBL" id="JADXDR010000083">
    <property type="protein sequence ID" value="KAI7840334.1"/>
    <property type="molecule type" value="Genomic_DNA"/>
</dbReference>
<dbReference type="Gene3D" id="1.20.1280.50">
    <property type="match status" value="1"/>
</dbReference>
<dbReference type="GO" id="GO:0003824">
    <property type="term" value="F:catalytic activity"/>
    <property type="evidence" value="ECO:0007669"/>
    <property type="project" value="InterPro"/>
</dbReference>
<dbReference type="InterPro" id="IPR011257">
    <property type="entry name" value="DNA_glycosylase"/>
</dbReference>
<comment type="caution">
    <text evidence="4">The sequence shown here is derived from an EMBL/GenBank/DDBJ whole genome shotgun (WGS) entry which is preliminary data.</text>
</comment>
<gene>
    <name evidence="4" type="ORF">COHA_006116</name>
</gene>
<dbReference type="GO" id="GO:0006281">
    <property type="term" value="P:DNA repair"/>
    <property type="evidence" value="ECO:0007669"/>
    <property type="project" value="InterPro"/>
</dbReference>
<keyword evidence="2" id="KW-0539">Nucleus</keyword>
<organism evidence="4 5">
    <name type="scientific">Chlorella ohadii</name>
    <dbReference type="NCBI Taxonomy" id="2649997"/>
    <lineage>
        <taxon>Eukaryota</taxon>
        <taxon>Viridiplantae</taxon>
        <taxon>Chlorophyta</taxon>
        <taxon>core chlorophytes</taxon>
        <taxon>Trebouxiophyceae</taxon>
        <taxon>Chlorellales</taxon>
        <taxon>Chlorellaceae</taxon>
        <taxon>Chlorella clade</taxon>
        <taxon>Chlorella</taxon>
    </lineage>
</organism>
<feature type="domain" description="F-box" evidence="3">
    <location>
        <begin position="5"/>
        <end position="51"/>
    </location>
</feature>
<dbReference type="PANTHER" id="PTHR15074:SF0">
    <property type="entry name" value="METHYL-CPG-BINDING DOMAIN PROTEIN 4-LIKE PROTEIN"/>
    <property type="match status" value="1"/>
</dbReference>
<evidence type="ECO:0000259" key="3">
    <source>
        <dbReference type="PROSITE" id="PS50181"/>
    </source>
</evidence>
<dbReference type="Pfam" id="PF12937">
    <property type="entry name" value="F-box-like"/>
    <property type="match status" value="1"/>
</dbReference>
<sequence>MAEAPTSLLSLDQDSLIRVLTFCSVRDVLALGCTCKQLGEALKDDLLWRQLAEQKWGPAVRQLARVEPGGWSAWTRHRLSAASSPPSPLDLVQDCPFQHMLACAFCSRTSGGPKVREAIRCFLEQWPTPSAVLEASQEKMLEVLHPLGLPHARLGAALDVARGFLASDWQDPSEFKHCGKFVSDSFFIFCRHRHSLKGVEDKTLQARQL</sequence>
<dbReference type="GO" id="GO:0003677">
    <property type="term" value="F:DNA binding"/>
    <property type="evidence" value="ECO:0007669"/>
    <property type="project" value="InterPro"/>
</dbReference>
<dbReference type="Gene3D" id="1.10.340.30">
    <property type="entry name" value="Hypothetical protein, domain 2"/>
    <property type="match status" value="1"/>
</dbReference>
<dbReference type="InterPro" id="IPR036047">
    <property type="entry name" value="F-box-like_dom_sf"/>
</dbReference>
<accession>A0AAD5H180</accession>
<comment type="subcellular location">
    <subcellularLocation>
        <location evidence="1">Nucleus</location>
    </subcellularLocation>
</comment>
<name>A0AAD5H180_9CHLO</name>
<dbReference type="InterPro" id="IPR001810">
    <property type="entry name" value="F-box_dom"/>
</dbReference>
<evidence type="ECO:0000256" key="1">
    <source>
        <dbReference type="ARBA" id="ARBA00004123"/>
    </source>
</evidence>
<protein>
    <recommendedName>
        <fullName evidence="3">F-box domain-containing protein</fullName>
    </recommendedName>
</protein>
<dbReference type="PANTHER" id="PTHR15074">
    <property type="entry name" value="METHYL-CPG-BINDING PROTEIN"/>
    <property type="match status" value="1"/>
</dbReference>
<evidence type="ECO:0000313" key="4">
    <source>
        <dbReference type="EMBL" id="KAI7840334.1"/>
    </source>
</evidence>
<reference evidence="4" key="1">
    <citation type="submission" date="2020-11" db="EMBL/GenBank/DDBJ databases">
        <title>Chlorella ohadii genome sequencing and assembly.</title>
        <authorList>
            <person name="Murik O."/>
            <person name="Treves H."/>
            <person name="Kedem I."/>
            <person name="Shotland Y."/>
            <person name="Kaplan A."/>
        </authorList>
    </citation>
    <scope>NUCLEOTIDE SEQUENCE</scope>
    <source>
        <strain evidence="4">1</strain>
    </source>
</reference>
<evidence type="ECO:0000313" key="5">
    <source>
        <dbReference type="Proteomes" id="UP001205105"/>
    </source>
</evidence>
<dbReference type="PROSITE" id="PS50181">
    <property type="entry name" value="FBOX"/>
    <property type="match status" value="1"/>
</dbReference>
<keyword evidence="5" id="KW-1185">Reference proteome</keyword>
<dbReference type="SUPFAM" id="SSF81383">
    <property type="entry name" value="F-box domain"/>
    <property type="match status" value="1"/>
</dbReference>
<dbReference type="SUPFAM" id="SSF48150">
    <property type="entry name" value="DNA-glycosylase"/>
    <property type="match status" value="1"/>
</dbReference>
<evidence type="ECO:0000256" key="2">
    <source>
        <dbReference type="ARBA" id="ARBA00023242"/>
    </source>
</evidence>